<evidence type="ECO:0000313" key="2">
    <source>
        <dbReference type="EMBL" id="CCC70092.1"/>
    </source>
</evidence>
<organism evidence="2 3">
    <name type="scientific">Naumovozyma castellii</name>
    <name type="common">Yeast</name>
    <name type="synonym">Saccharomyces castellii</name>
    <dbReference type="NCBI Taxonomy" id="27288"/>
    <lineage>
        <taxon>Eukaryota</taxon>
        <taxon>Fungi</taxon>
        <taxon>Dikarya</taxon>
        <taxon>Ascomycota</taxon>
        <taxon>Saccharomycotina</taxon>
        <taxon>Saccharomycetes</taxon>
        <taxon>Saccharomycetales</taxon>
        <taxon>Saccharomycetaceae</taxon>
        <taxon>Naumovozyma</taxon>
    </lineage>
</organism>
<accession>G0VF27</accession>
<evidence type="ECO:0000313" key="3">
    <source>
        <dbReference type="Proteomes" id="UP000001640"/>
    </source>
</evidence>
<dbReference type="Proteomes" id="UP000001640">
    <property type="component" value="Chromosome 5"/>
</dbReference>
<dbReference type="Gene3D" id="3.40.50.10130">
    <property type="match status" value="1"/>
</dbReference>
<protein>
    <submittedName>
        <fullName evidence="2">Uncharacterized protein</fullName>
    </submittedName>
</protein>
<proteinExistence type="predicted"/>
<feature type="compositionally biased region" description="Polar residues" evidence="1">
    <location>
        <begin position="501"/>
        <end position="516"/>
    </location>
</feature>
<gene>
    <name evidence="2" type="primary">NCAS0E00220</name>
    <name evidence="2" type="ordered locus">NCAS_0E00220</name>
</gene>
<dbReference type="eggNOG" id="ENOG502S02Z">
    <property type="taxonomic scope" value="Eukaryota"/>
</dbReference>
<dbReference type="KEGG" id="ncs:NCAS_0E00220"/>
<dbReference type="RefSeq" id="XP_003676453.1">
    <property type="nucleotide sequence ID" value="XM_003676405.1"/>
</dbReference>
<dbReference type="FunCoup" id="G0VF27">
    <property type="interactions" value="126"/>
</dbReference>
<dbReference type="OrthoDB" id="4069286at2759"/>
<reference evidence="2 3" key="1">
    <citation type="journal article" date="2011" name="Proc. Natl. Acad. Sci. U.S.A.">
        <title>Evolutionary erosion of yeast sex chromosomes by mating-type switching accidents.</title>
        <authorList>
            <person name="Gordon J.L."/>
            <person name="Armisen D."/>
            <person name="Proux-Wera E."/>
            <person name="Oheigeartaigh S.S."/>
            <person name="Byrne K.P."/>
            <person name="Wolfe K.H."/>
        </authorList>
    </citation>
    <scope>NUCLEOTIDE SEQUENCE [LARGE SCALE GENOMIC DNA]</scope>
    <source>
        <strain evidence="3">ATCC 76901 / BCRC 22586 / CBS 4309 / NBRC 1992 / NRRL Y-12630</strain>
    </source>
</reference>
<reference key="2">
    <citation type="submission" date="2011-08" db="EMBL/GenBank/DDBJ databases">
        <title>Genome sequence of Naumovozyma castellii.</title>
        <authorList>
            <person name="Gordon J.L."/>
            <person name="Armisen D."/>
            <person name="Proux-Wera E."/>
            <person name="OhEigeartaigh S.S."/>
            <person name="Byrne K.P."/>
            <person name="Wolfe K.H."/>
        </authorList>
    </citation>
    <scope>NUCLEOTIDE SEQUENCE</scope>
    <source>
        <strain>Type strain:CBS 4309</strain>
    </source>
</reference>
<dbReference type="STRING" id="1064592.G0VF27"/>
<dbReference type="OMA" id="NTSMIPH"/>
<name>G0VF27_NAUCA</name>
<sequence>MEENNNTYLTNSSKYTSHTLQHFLTFYLFIMHIESWHIETIRDERELGGYEELQRNTKETLKLDRKAQHFFRTLLFGVTTDKLFKFQVFSSAKTNLVSHFYIDIIFPAHLFQVRDISYNRWKEICINANFKFKATKERIMLEKEATGIFKWINSCSENSSLNFTFNKSKLNRNSTPLEKFNLAQDLVTVKKRYKFRAVKFPQMNNEIEVSLERITNEKLRKTVSFGIYNDSPLTFEKYQSLSLGDFRIDSIFMGNCHDQSKFFKRDLVPTWAVSSFSNNDTSCFERLKLKVFDVEWSKLEFYKISVKTSQDIKKKKINILPFLKYLKPWKLSKDQLLFLNWKPFDAYKNSDTVAKITAESIDTDLSFEVRSSPINFQILEYNCLDLISNDKENKECVRIEIQTCFANNKENKDEYALNEDLSPTEQNIFNNSTTENTENTSLVPQKRSIIDEELRSILELKRKRKKEGDVHANTNKQKTLYGSSILTLLHKNQPQDAVSIRSNVSGNSNERSINTDTPPPKLEHLETSLNINKKPTVILNMEKIEVNHRILQCLVNTYDIDIIEDKTCFPCDFILNSTACIIRIQLDKFFQSATTTHLFYDSNLQKLIKEYKRVIVLVEYDQVLLSVDREIFWKIQLYLSHLALEVHFVGSTTKEIAKWIMILSSKYATCNFTELPVYDMVQEDEKILYELRFNMFLVKDILSITPLKELLTNISGRRFNRLPSVLTKTQLRRLERLVTASW</sequence>
<keyword evidence="3" id="KW-1185">Reference proteome</keyword>
<dbReference type="EMBL" id="HE576756">
    <property type="protein sequence ID" value="CCC70092.1"/>
    <property type="molecule type" value="Genomic_DNA"/>
</dbReference>
<dbReference type="InParanoid" id="G0VF27"/>
<dbReference type="HOGENOM" id="CLU_385036_0_0_1"/>
<dbReference type="GeneID" id="96903725"/>
<dbReference type="AlphaFoldDB" id="G0VF27"/>
<evidence type="ECO:0000256" key="1">
    <source>
        <dbReference type="SAM" id="MobiDB-lite"/>
    </source>
</evidence>
<feature type="region of interest" description="Disordered" evidence="1">
    <location>
        <begin position="501"/>
        <end position="521"/>
    </location>
</feature>